<dbReference type="Gene3D" id="1.25.10.10">
    <property type="entry name" value="Leucine-rich Repeat Variant"/>
    <property type="match status" value="1"/>
</dbReference>
<feature type="compositionally biased region" description="Polar residues" evidence="6">
    <location>
        <begin position="329"/>
        <end position="347"/>
    </location>
</feature>
<dbReference type="EMBL" id="AMBO01000296">
    <property type="protein sequence ID" value="EKD02119.1"/>
    <property type="molecule type" value="Genomic_DNA"/>
</dbReference>
<dbReference type="OMA" id="WHAVEAP"/>
<feature type="region of interest" description="Disordered" evidence="6">
    <location>
        <begin position="500"/>
        <end position="535"/>
    </location>
</feature>
<feature type="region of interest" description="Disordered" evidence="6">
    <location>
        <begin position="244"/>
        <end position="459"/>
    </location>
</feature>
<comment type="subcellular location">
    <subcellularLocation>
        <location evidence="1">Cytoplasm</location>
        <location evidence="1">Cytoskeleton</location>
        <location evidence="1">Spindle</location>
    </subcellularLocation>
</comment>
<feature type="compositionally biased region" description="Basic and acidic residues" evidence="6">
    <location>
        <begin position="1308"/>
        <end position="1317"/>
    </location>
</feature>
<evidence type="ECO:0000259" key="7">
    <source>
        <dbReference type="Pfam" id="PF12348"/>
    </source>
</evidence>
<comment type="caution">
    <text evidence="8">The sequence shown here is derived from an EMBL/GenBank/DDBJ whole genome shotgun (WGS) entry which is preliminary data.</text>
</comment>
<evidence type="ECO:0000256" key="3">
    <source>
        <dbReference type="ARBA" id="ARBA00022618"/>
    </source>
</evidence>
<evidence type="ECO:0000256" key="2">
    <source>
        <dbReference type="ARBA" id="ARBA00009549"/>
    </source>
</evidence>
<dbReference type="Proteomes" id="UP000006757">
    <property type="component" value="Unassembled WGS sequence"/>
</dbReference>
<keyword evidence="5" id="KW-0131">Cell cycle</keyword>
<dbReference type="PANTHER" id="PTHR21567:SF60">
    <property type="entry name" value="CLASP N-TERMINAL DOMAIN-CONTAINING PROTEIN"/>
    <property type="match status" value="1"/>
</dbReference>
<feature type="compositionally biased region" description="Basic and acidic residues" evidence="6">
    <location>
        <begin position="1457"/>
        <end position="1468"/>
    </location>
</feature>
<comment type="similarity">
    <text evidence="2">Belongs to the CLASP family.</text>
</comment>
<dbReference type="GO" id="GO:0005815">
    <property type="term" value="C:microtubule organizing center"/>
    <property type="evidence" value="ECO:0007669"/>
    <property type="project" value="TreeGrafter"/>
</dbReference>
<feature type="region of interest" description="Disordered" evidence="6">
    <location>
        <begin position="992"/>
        <end position="1414"/>
    </location>
</feature>
<dbReference type="GO" id="GO:1990023">
    <property type="term" value="C:mitotic spindle midzone"/>
    <property type="evidence" value="ECO:0007669"/>
    <property type="project" value="TreeGrafter"/>
</dbReference>
<feature type="compositionally biased region" description="Acidic residues" evidence="6">
    <location>
        <begin position="917"/>
        <end position="928"/>
    </location>
</feature>
<sequence length="1512" mass="160366">MPPAEAGAKILCPTPHALQIELDALATVLEPDEREDTWEKFERALIRFAAITRGGGYKHLELYVRGVGNKGVGLRIVDCMLSDRGRLSGVSTDLLQTFAPRLAAQFHSLIHLYLPPLVRLLARPNKVYLKRAEKCLQTIITHCHLPSILIYLRNGLDDKSDACKRASAVGVERAVLEWDRDIWNEKGLDVLELCIRKMATDRDADVRKTGKRVWALFMDIWPERIDDFSNPLTPTIRRYLDIPAADGVPSKPKTRSTTRPLQAALRAAASAHDPPAASSTSHLGRGEAAHAGPSRRTRLARVASNTTDEDEHHAPPPRAPLSSLGRATRTVSASQTLQKQTSASSLNDKQESARHTLLSKPSRTLPPSSFNDGARRQPLHRTQSQELRRPHSAEPDQTPRHRDDALSSSSRSSSTRRQQPSSPRRLGRSATSAHDSSENLPTLASSFAPPAPIPPPVGRVKARVSDFERMVGESTPPARVAARAEVKAVAAIPLPPSPTVRPITVKDSPPSPRVQQRFAPPKNHNQLTESPSLSSLLRKTDAAEPDMSLLDLSVANVSVAQSPAPRRPASTSSLKASSTPKPGVTDLIQKFSPQQMHTPLRRSSMDNPGSATPTQKAMRRISPLPRRSLLSTPVDDSSPPRLGMKRKGSDPEIAFPEEVRPVEREPPKGPRFSQPLIAFGDSPARDTSFVFGGLASASSYSKMGMRRESTLHDLMSLANPSAFEVLATPAKAHAALQPEALVEEDEGESHDADVTLGLVGGANAAAPLAWSTSSGPVEDLLDMDETAILTAAPVDLVPDHLSPVLSREPDPITTTSVDSNDDNASEGDTIREPGPPKDAELEEPQSAVSENSEPVKETQFDEPVAGPERAEPESDRAEPEPEHTEPERAEPEHAEPERAEPEHVEPEREEPKQVTEQADEIAPVEESSEPPVQPPTAEPTVQPAMSASPIARPPAVISVSVAPPTPRCVSAPVPSFMQLATDSATTSLEVISEAASSAAEEPAAEAAAGSAEFKAGAKPNPLQTSQRSALGPRRPANAPIRPGTRTVSHPIEKKSFRPVSKLLGDKGAPAPAKLATKSTTKEQEKLSTSQKRSASAMTKSAASTISKGTATAASTMGKAAGLNSSTNGSESAPPTRRVASHTRNTASSLFKPTAATAARAAATATTKPEPPATKPPSRPGTVMGNSSSNSSNSAPKPVRPAAAPAAARTRSGATSGLFASTAASRARNAEAALPPSKRQRVKLKAPMESFRPGRSANKSKASVLGTSSAAGAGRRPLRAVARRDAQAETFPLPGPGLSMSTNALPVEAPEKASERSVRSSPPDVDATKPSPAHSPMSKTSTPAAASASPVSIKSSSLAIPTPSTSTDDYIARTPTSTSPIAMAERLSPNSTRTSRSRDSGSSPGSKIASTLPKALDPVLTAVHGADVLHRTPSKRGSESPAVLHSRRISGIPPSLKKMLDAQKAERDGTPVPEENDDDENVVVIRSDVSTPTGKSSAILARFSDRGVLQDAN</sequence>
<feature type="compositionally biased region" description="Low complexity" evidence="6">
    <location>
        <begin position="1337"/>
        <end position="1359"/>
    </location>
</feature>
<keyword evidence="4" id="KW-0493">Microtubule</keyword>
<name>K1WLR5_TRIAC</name>
<evidence type="ECO:0000256" key="4">
    <source>
        <dbReference type="ARBA" id="ARBA00022701"/>
    </source>
</evidence>
<proteinExistence type="inferred from homology"/>
<feature type="compositionally biased region" description="Low complexity" evidence="6">
    <location>
        <begin position="1387"/>
        <end position="1405"/>
    </location>
</feature>
<organism evidence="8 9">
    <name type="scientific">Trichosporon asahii var. asahii (strain CBS 8904)</name>
    <name type="common">Yeast</name>
    <dbReference type="NCBI Taxonomy" id="1220162"/>
    <lineage>
        <taxon>Eukaryota</taxon>
        <taxon>Fungi</taxon>
        <taxon>Dikarya</taxon>
        <taxon>Basidiomycota</taxon>
        <taxon>Agaricomycotina</taxon>
        <taxon>Tremellomycetes</taxon>
        <taxon>Trichosporonales</taxon>
        <taxon>Trichosporonaceae</taxon>
        <taxon>Trichosporon</taxon>
    </lineage>
</organism>
<gene>
    <name evidence="8" type="ORF">A1Q2_03481</name>
</gene>
<feature type="compositionally biased region" description="Polar residues" evidence="6">
    <location>
        <begin position="1141"/>
        <end position="1150"/>
    </location>
</feature>
<feature type="compositionally biased region" description="Low complexity" evidence="6">
    <location>
        <begin position="406"/>
        <end position="424"/>
    </location>
</feature>
<feature type="compositionally biased region" description="Polar residues" evidence="6">
    <location>
        <begin position="1256"/>
        <end position="1269"/>
    </location>
</feature>
<dbReference type="GO" id="GO:0005876">
    <property type="term" value="C:spindle microtubule"/>
    <property type="evidence" value="ECO:0007669"/>
    <property type="project" value="TreeGrafter"/>
</dbReference>
<feature type="compositionally biased region" description="Low complexity" evidence="6">
    <location>
        <begin position="620"/>
        <end position="633"/>
    </location>
</feature>
<dbReference type="InterPro" id="IPR011989">
    <property type="entry name" value="ARM-like"/>
</dbReference>
<keyword evidence="3" id="KW-0132">Cell division</keyword>
<feature type="compositionally biased region" description="Basic and acidic residues" evidence="6">
    <location>
        <begin position="386"/>
        <end position="405"/>
    </location>
</feature>
<feature type="compositionally biased region" description="Low complexity" evidence="6">
    <location>
        <begin position="1200"/>
        <end position="1232"/>
    </location>
</feature>
<dbReference type="SUPFAM" id="SSF48371">
    <property type="entry name" value="ARM repeat"/>
    <property type="match status" value="1"/>
</dbReference>
<reference evidence="8 9" key="1">
    <citation type="journal article" date="2012" name="Eukaryot. Cell">
        <title>Genome sequence of the Trichosporon asahii environmental strain CBS 8904.</title>
        <authorList>
            <person name="Yang R.Y."/>
            <person name="Li H.T."/>
            <person name="Zhu H."/>
            <person name="Zhou G.P."/>
            <person name="Wang M."/>
            <person name="Wang L."/>
        </authorList>
    </citation>
    <scope>NUCLEOTIDE SEQUENCE [LARGE SCALE GENOMIC DNA]</scope>
    <source>
        <strain evidence="8 9">CBS 8904</strain>
    </source>
</reference>
<feature type="region of interest" description="Disordered" evidence="6">
    <location>
        <begin position="800"/>
        <end position="947"/>
    </location>
</feature>
<dbReference type="InterPro" id="IPR024395">
    <property type="entry name" value="CLASP_N_dom"/>
</dbReference>
<evidence type="ECO:0000256" key="5">
    <source>
        <dbReference type="ARBA" id="ARBA00022776"/>
    </source>
</evidence>
<feature type="compositionally biased region" description="Pro residues" evidence="6">
    <location>
        <begin position="1168"/>
        <end position="1178"/>
    </location>
</feature>
<keyword evidence="5" id="KW-0498">Mitosis</keyword>
<evidence type="ECO:0000256" key="1">
    <source>
        <dbReference type="ARBA" id="ARBA00004186"/>
    </source>
</evidence>
<feature type="compositionally biased region" description="Low complexity" evidence="6">
    <location>
        <begin position="263"/>
        <end position="281"/>
    </location>
</feature>
<dbReference type="GO" id="GO:0090307">
    <property type="term" value="P:mitotic spindle assembly"/>
    <property type="evidence" value="ECO:0007669"/>
    <property type="project" value="TreeGrafter"/>
</dbReference>
<dbReference type="OrthoDB" id="46159at2759"/>
<dbReference type="Pfam" id="PF12348">
    <property type="entry name" value="CLASP_N"/>
    <property type="match status" value="1"/>
</dbReference>
<feature type="domain" description="CLASP N-terminal" evidence="7">
    <location>
        <begin position="22"/>
        <end position="240"/>
    </location>
</feature>
<dbReference type="HOGENOM" id="CLU_248145_0_0_1"/>
<dbReference type="GO" id="GO:0008017">
    <property type="term" value="F:microtubule binding"/>
    <property type="evidence" value="ECO:0007669"/>
    <property type="project" value="TreeGrafter"/>
</dbReference>
<feature type="compositionally biased region" description="Low complexity" evidence="6">
    <location>
        <begin position="1151"/>
        <end position="1167"/>
    </location>
</feature>
<feature type="region of interest" description="Disordered" evidence="6">
    <location>
        <begin position="561"/>
        <end position="651"/>
    </location>
</feature>
<protein>
    <recommendedName>
        <fullName evidence="7">CLASP N-terminal domain-containing protein</fullName>
    </recommendedName>
</protein>
<accession>K1WLR5</accession>
<dbReference type="eggNOG" id="ENOG502S11N">
    <property type="taxonomic scope" value="Eukaryota"/>
</dbReference>
<feature type="compositionally biased region" description="Basic and acidic residues" evidence="6">
    <location>
        <begin position="868"/>
        <end position="913"/>
    </location>
</feature>
<feature type="compositionally biased region" description="Polar residues" evidence="6">
    <location>
        <begin position="1361"/>
        <end position="1379"/>
    </location>
</feature>
<feature type="compositionally biased region" description="Low complexity" evidence="6">
    <location>
        <begin position="992"/>
        <end position="1017"/>
    </location>
</feature>
<dbReference type="InterPro" id="IPR016024">
    <property type="entry name" value="ARM-type_fold"/>
</dbReference>
<feature type="compositionally biased region" description="Polar residues" evidence="6">
    <location>
        <begin position="605"/>
        <end position="615"/>
    </location>
</feature>
<keyword evidence="9" id="KW-1185">Reference proteome</keyword>
<evidence type="ECO:0000313" key="8">
    <source>
        <dbReference type="EMBL" id="EKD02119.1"/>
    </source>
</evidence>
<feature type="compositionally biased region" description="Basic and acidic residues" evidence="6">
    <location>
        <begin position="828"/>
        <end position="839"/>
    </location>
</feature>
<feature type="region of interest" description="Disordered" evidence="6">
    <location>
        <begin position="1427"/>
        <end position="1480"/>
    </location>
</feature>
<feature type="compositionally biased region" description="Polar residues" evidence="6">
    <location>
        <begin position="1122"/>
        <end position="1132"/>
    </location>
</feature>
<feature type="compositionally biased region" description="Low complexity" evidence="6">
    <location>
        <begin position="1093"/>
        <end position="1107"/>
    </location>
</feature>
<dbReference type="PANTHER" id="PTHR21567">
    <property type="entry name" value="CLASP"/>
    <property type="match status" value="1"/>
</dbReference>
<dbReference type="STRING" id="1220162.K1WLR5"/>
<feature type="compositionally biased region" description="Polar residues" evidence="6">
    <location>
        <begin position="523"/>
        <end position="535"/>
    </location>
</feature>
<feature type="compositionally biased region" description="Low complexity" evidence="6">
    <location>
        <begin position="561"/>
        <end position="573"/>
    </location>
</feature>
<feature type="compositionally biased region" description="Polar residues" evidence="6">
    <location>
        <begin position="430"/>
        <end position="445"/>
    </location>
</feature>
<evidence type="ECO:0000256" key="6">
    <source>
        <dbReference type="SAM" id="MobiDB-lite"/>
    </source>
</evidence>
<dbReference type="InParanoid" id="K1WLR5"/>
<feature type="compositionally biased region" description="Polar residues" evidence="6">
    <location>
        <begin position="359"/>
        <end position="371"/>
    </location>
</feature>
<dbReference type="GO" id="GO:0005881">
    <property type="term" value="C:cytoplasmic microtubule"/>
    <property type="evidence" value="ECO:0007669"/>
    <property type="project" value="TreeGrafter"/>
</dbReference>
<evidence type="ECO:0000313" key="9">
    <source>
        <dbReference type="Proteomes" id="UP000006757"/>
    </source>
</evidence>
<dbReference type="GO" id="GO:0051301">
    <property type="term" value="P:cell division"/>
    <property type="evidence" value="ECO:0007669"/>
    <property type="project" value="UniProtKB-KW"/>
</dbReference>